<dbReference type="AlphaFoldDB" id="A0A9D1FYI1"/>
<comment type="subcellular location">
    <subcellularLocation>
        <location evidence="5 6">Cytoplasm</location>
    </subcellularLocation>
</comment>
<sequence>MAGDPMLRSVRVEGEISGFKHHVSGHKYFILKDDKARVQCVMFRQNALSLDFSPKEGMKVVVTGSASVFVRDGAYQLYVEAMQEAGAGDLYREFERRKKKLAGEGIFDPALKRPLPAYPRAIGVATALGGAAFWDIVRVCQARNPHVSIVLSPCAVQGDGAAEDIARAIARLNARGGVDVLLVGRGGGSMEDLWAFNEEVVVRAIRASAIPVVSCVGHEIDFTLADFAADARAATPSNAAELAVPVRAELERNLAALAGRLASGLKAQLALARARLLALGASAALTMPGKLLTGERRNRLALLNQRMNAAVGVSARSASATLALLYQRMNAAVEQRLRAAQRSLALARRSLDALNPRSVLSRGFAVVEKADGSLVTGTESLHAGETVAIVLRDGRATARVEAVENQKAETQAGNGL</sequence>
<dbReference type="InterPro" id="IPR003753">
    <property type="entry name" value="Exonuc_VII_L"/>
</dbReference>
<dbReference type="PANTHER" id="PTHR30008:SF0">
    <property type="entry name" value="EXODEOXYRIBONUCLEASE 7 LARGE SUBUNIT"/>
    <property type="match status" value="1"/>
</dbReference>
<evidence type="ECO:0000256" key="6">
    <source>
        <dbReference type="RuleBase" id="RU004355"/>
    </source>
</evidence>
<dbReference type="PANTHER" id="PTHR30008">
    <property type="entry name" value="EXODEOXYRIBONUCLEASE 7 LARGE SUBUNIT"/>
    <property type="match status" value="1"/>
</dbReference>
<keyword evidence="4 5" id="KW-0269">Exonuclease</keyword>
<evidence type="ECO:0000256" key="2">
    <source>
        <dbReference type="ARBA" id="ARBA00022722"/>
    </source>
</evidence>
<evidence type="ECO:0000256" key="3">
    <source>
        <dbReference type="ARBA" id="ARBA00022801"/>
    </source>
</evidence>
<feature type="domain" description="Exonuclease VII large subunit C-terminal" evidence="7">
    <location>
        <begin position="106"/>
        <end position="398"/>
    </location>
</feature>
<proteinExistence type="inferred from homology"/>
<evidence type="ECO:0000256" key="5">
    <source>
        <dbReference type="HAMAP-Rule" id="MF_00378"/>
    </source>
</evidence>
<evidence type="ECO:0000259" key="8">
    <source>
        <dbReference type="Pfam" id="PF13742"/>
    </source>
</evidence>
<comment type="function">
    <text evidence="5">Bidirectionally degrades single-stranded DNA into large acid-insoluble oligonucleotides, which are then degraded further into small acid-soluble oligonucleotides.</text>
</comment>
<gene>
    <name evidence="5 9" type="primary">xseA</name>
    <name evidence="9" type="ORF">IAA84_01880</name>
</gene>
<dbReference type="GO" id="GO:0005737">
    <property type="term" value="C:cytoplasm"/>
    <property type="evidence" value="ECO:0007669"/>
    <property type="project" value="UniProtKB-SubCell"/>
</dbReference>
<keyword evidence="1 5" id="KW-0963">Cytoplasm</keyword>
<comment type="similarity">
    <text evidence="5 6">Belongs to the XseA family.</text>
</comment>
<dbReference type="CDD" id="cd04489">
    <property type="entry name" value="ExoVII_LU_OBF"/>
    <property type="match status" value="1"/>
</dbReference>
<evidence type="ECO:0000313" key="10">
    <source>
        <dbReference type="Proteomes" id="UP000824140"/>
    </source>
</evidence>
<feature type="domain" description="OB-fold nucleic acid binding" evidence="8">
    <location>
        <begin position="6"/>
        <end position="83"/>
    </location>
</feature>
<dbReference type="GO" id="GO:0009318">
    <property type="term" value="C:exodeoxyribonuclease VII complex"/>
    <property type="evidence" value="ECO:0007669"/>
    <property type="project" value="UniProtKB-UniRule"/>
</dbReference>
<organism evidence="9 10">
    <name type="scientific">Candidatus Alectryocaccomicrobium excrementavium</name>
    <dbReference type="NCBI Taxonomy" id="2840668"/>
    <lineage>
        <taxon>Bacteria</taxon>
        <taxon>Bacillati</taxon>
        <taxon>Bacillota</taxon>
        <taxon>Clostridia</taxon>
        <taxon>Candidatus Alectryocaccomicrobium</taxon>
    </lineage>
</organism>
<dbReference type="EC" id="3.1.11.6" evidence="5"/>
<comment type="caution">
    <text evidence="9">The sequence shown here is derived from an EMBL/GenBank/DDBJ whole genome shotgun (WGS) entry which is preliminary data.</text>
</comment>
<dbReference type="Pfam" id="PF02601">
    <property type="entry name" value="Exonuc_VII_L"/>
    <property type="match status" value="1"/>
</dbReference>
<dbReference type="Pfam" id="PF13742">
    <property type="entry name" value="tRNA_anti_2"/>
    <property type="match status" value="1"/>
</dbReference>
<dbReference type="GO" id="GO:0006308">
    <property type="term" value="P:DNA catabolic process"/>
    <property type="evidence" value="ECO:0007669"/>
    <property type="project" value="UniProtKB-UniRule"/>
</dbReference>
<dbReference type="InterPro" id="IPR025824">
    <property type="entry name" value="OB-fold_nuc-bd_dom"/>
</dbReference>
<dbReference type="InterPro" id="IPR020579">
    <property type="entry name" value="Exonuc_VII_lsu_C"/>
</dbReference>
<keyword evidence="2 5" id="KW-0540">Nuclease</keyword>
<reference evidence="9" key="2">
    <citation type="journal article" date="2021" name="PeerJ">
        <title>Extensive microbial diversity within the chicken gut microbiome revealed by metagenomics and culture.</title>
        <authorList>
            <person name="Gilroy R."/>
            <person name="Ravi A."/>
            <person name="Getino M."/>
            <person name="Pursley I."/>
            <person name="Horton D.L."/>
            <person name="Alikhan N.F."/>
            <person name="Baker D."/>
            <person name="Gharbi K."/>
            <person name="Hall N."/>
            <person name="Watson M."/>
            <person name="Adriaenssens E.M."/>
            <person name="Foster-Nyarko E."/>
            <person name="Jarju S."/>
            <person name="Secka A."/>
            <person name="Antonio M."/>
            <person name="Oren A."/>
            <person name="Chaudhuri R.R."/>
            <person name="La Ragione R."/>
            <person name="Hildebrand F."/>
            <person name="Pallen M.J."/>
        </authorList>
    </citation>
    <scope>NUCLEOTIDE SEQUENCE</scope>
    <source>
        <strain evidence="9">13766</strain>
    </source>
</reference>
<comment type="catalytic activity">
    <reaction evidence="5 6">
        <text>Exonucleolytic cleavage in either 5'- to 3'- or 3'- to 5'-direction to yield nucleoside 5'-phosphates.</text>
        <dbReference type="EC" id="3.1.11.6"/>
    </reaction>
</comment>
<dbReference type="GO" id="GO:0003676">
    <property type="term" value="F:nucleic acid binding"/>
    <property type="evidence" value="ECO:0007669"/>
    <property type="project" value="InterPro"/>
</dbReference>
<dbReference type="HAMAP" id="MF_00378">
    <property type="entry name" value="Exonuc_7_L"/>
    <property type="match status" value="1"/>
</dbReference>
<dbReference type="NCBIfam" id="TIGR00237">
    <property type="entry name" value="xseA"/>
    <property type="match status" value="1"/>
</dbReference>
<dbReference type="Proteomes" id="UP000824140">
    <property type="component" value="Unassembled WGS sequence"/>
</dbReference>
<evidence type="ECO:0000256" key="1">
    <source>
        <dbReference type="ARBA" id="ARBA00022490"/>
    </source>
</evidence>
<dbReference type="EMBL" id="DVJN01000036">
    <property type="protein sequence ID" value="HIS91747.1"/>
    <property type="molecule type" value="Genomic_DNA"/>
</dbReference>
<evidence type="ECO:0000256" key="4">
    <source>
        <dbReference type="ARBA" id="ARBA00022839"/>
    </source>
</evidence>
<name>A0A9D1FYI1_9FIRM</name>
<accession>A0A9D1FYI1</accession>
<dbReference type="GO" id="GO:0008855">
    <property type="term" value="F:exodeoxyribonuclease VII activity"/>
    <property type="evidence" value="ECO:0007669"/>
    <property type="project" value="UniProtKB-UniRule"/>
</dbReference>
<keyword evidence="3 5" id="KW-0378">Hydrolase</keyword>
<evidence type="ECO:0000313" key="9">
    <source>
        <dbReference type="EMBL" id="HIS91747.1"/>
    </source>
</evidence>
<evidence type="ECO:0000259" key="7">
    <source>
        <dbReference type="Pfam" id="PF02601"/>
    </source>
</evidence>
<reference evidence="9" key="1">
    <citation type="submission" date="2020-10" db="EMBL/GenBank/DDBJ databases">
        <authorList>
            <person name="Gilroy R."/>
        </authorList>
    </citation>
    <scope>NUCLEOTIDE SEQUENCE</scope>
    <source>
        <strain evidence="9">13766</strain>
    </source>
</reference>
<protein>
    <recommendedName>
        <fullName evidence="5">Exodeoxyribonuclease 7 large subunit</fullName>
        <ecNumber evidence="5">3.1.11.6</ecNumber>
    </recommendedName>
    <alternativeName>
        <fullName evidence="5">Exodeoxyribonuclease VII large subunit</fullName>
        <shortName evidence="5">Exonuclease VII large subunit</shortName>
    </alternativeName>
</protein>
<comment type="subunit">
    <text evidence="5">Heterooligomer composed of large and small subunits.</text>
</comment>